<dbReference type="SUPFAM" id="SSF53850">
    <property type="entry name" value="Periplasmic binding protein-like II"/>
    <property type="match status" value="1"/>
</dbReference>
<comment type="subcellular location">
    <subcellularLocation>
        <location evidence="1">Periplasm</location>
    </subcellularLocation>
</comment>
<dbReference type="Gene3D" id="3.40.190.10">
    <property type="entry name" value="Periplasmic binding protein-like II"/>
    <property type="match status" value="2"/>
</dbReference>
<reference evidence="4" key="1">
    <citation type="submission" date="2021-04" db="EMBL/GenBank/DDBJ databases">
        <authorList>
            <person name="Hornung B."/>
        </authorList>
    </citation>
    <scope>NUCLEOTIDE SEQUENCE</scope>
    <source>
        <strain evidence="4">G5G6</strain>
    </source>
</reference>
<comment type="caution">
    <text evidence="4">The sequence shown here is derived from an EMBL/GenBank/DDBJ whole genome shotgun (WGS) entry which is preliminary data.</text>
</comment>
<gene>
    <name evidence="4" type="primary">NitT</name>
    <name evidence="4" type="ORF">GTOL_12469</name>
</gene>
<dbReference type="PANTHER" id="PTHR30024:SF47">
    <property type="entry name" value="TAURINE-BINDING PERIPLASMIC PROTEIN"/>
    <property type="match status" value="1"/>
</dbReference>
<dbReference type="Proteomes" id="UP000742786">
    <property type="component" value="Unassembled WGS sequence"/>
</dbReference>
<evidence type="ECO:0000313" key="5">
    <source>
        <dbReference type="Proteomes" id="UP000742786"/>
    </source>
</evidence>
<evidence type="ECO:0000256" key="2">
    <source>
        <dbReference type="ARBA" id="ARBA00010742"/>
    </source>
</evidence>
<dbReference type="GO" id="GO:0042597">
    <property type="term" value="C:periplasmic space"/>
    <property type="evidence" value="ECO:0007669"/>
    <property type="project" value="UniProtKB-SubCell"/>
</dbReference>
<comment type="similarity">
    <text evidence="2">Belongs to the bacterial solute-binding protein SsuA/TauA family.</text>
</comment>
<name>A0A916J924_9PROT</name>
<proteinExistence type="inferred from homology"/>
<keyword evidence="5" id="KW-1185">Reference proteome</keyword>
<dbReference type="RefSeq" id="WP_220636422.1">
    <property type="nucleotide sequence ID" value="NZ_CAJQUM010000001.1"/>
</dbReference>
<evidence type="ECO:0000256" key="3">
    <source>
        <dbReference type="ARBA" id="ARBA00022729"/>
    </source>
</evidence>
<organism evidence="4 5">
    <name type="scientific">Georgfuchsia toluolica</name>
    <dbReference type="NCBI Taxonomy" id="424218"/>
    <lineage>
        <taxon>Bacteria</taxon>
        <taxon>Pseudomonadati</taxon>
        <taxon>Pseudomonadota</taxon>
        <taxon>Betaproteobacteria</taxon>
        <taxon>Nitrosomonadales</taxon>
        <taxon>Sterolibacteriaceae</taxon>
        <taxon>Georgfuchsia</taxon>
    </lineage>
</organism>
<dbReference type="Pfam" id="PF13379">
    <property type="entry name" value="NMT1_2"/>
    <property type="match status" value="1"/>
</dbReference>
<accession>A0A916J924</accession>
<dbReference type="PANTHER" id="PTHR30024">
    <property type="entry name" value="ALIPHATIC SULFONATES-BINDING PROTEIN-RELATED"/>
    <property type="match status" value="1"/>
</dbReference>
<sequence>MDVLNKALLPRRKFIAHLGTLACGPLLSSCEFNVEPVTIGLYVWPGYEPLPLARTLGWLDEKQVRLVETGSASDSLKLLAAGRIDGAYLTLDKVLRARENGIPLSVLLVCDISAGADMLLVRPEIKTLAGIKGRRIGVEDGALGALMLYEVLRVAGLGMGDIRPVSLPGDHHVDAWEHGDIDVAVTSEPAATRILAMGANRLFDSRRTPDLILDVLEVRTPLLDRAHADALHHLVATHLRALRHINTDPDDASYRMAQHLKLPHEQVMAAFRGLVLPGLNDNIRLLAASPPELLKSVKVICATLCQAGLLHRQANVDGLLRPEYLPEPETS</sequence>
<keyword evidence="3" id="KW-0732">Signal</keyword>
<dbReference type="PROSITE" id="PS51257">
    <property type="entry name" value="PROKAR_LIPOPROTEIN"/>
    <property type="match status" value="1"/>
</dbReference>
<evidence type="ECO:0000256" key="1">
    <source>
        <dbReference type="ARBA" id="ARBA00004418"/>
    </source>
</evidence>
<dbReference type="EMBL" id="CAJQUM010000001">
    <property type="protein sequence ID" value="CAG4884586.1"/>
    <property type="molecule type" value="Genomic_DNA"/>
</dbReference>
<evidence type="ECO:0000313" key="4">
    <source>
        <dbReference type="EMBL" id="CAG4884586.1"/>
    </source>
</evidence>
<protein>
    <submittedName>
        <fullName evidence="4">NitT/TauT family transport system substrate-binding protein</fullName>
    </submittedName>
</protein>
<dbReference type="AlphaFoldDB" id="A0A916J924"/>